<reference evidence="6 7" key="1">
    <citation type="submission" date="2014-03" db="EMBL/GenBank/DDBJ databases">
        <title>Draft Genome of Photorhabdus luminescens BA1, an Egyptian Isolate.</title>
        <authorList>
            <person name="Ghazal S."/>
            <person name="Hurst S.G.IV."/>
            <person name="Morris K."/>
            <person name="Thomas K."/>
            <person name="Tisa L.S."/>
        </authorList>
    </citation>
    <scope>NUCLEOTIDE SEQUENCE [LARGE SCALE GENOMIC DNA]</scope>
    <source>
        <strain evidence="6 7">BA1</strain>
    </source>
</reference>
<feature type="domain" description="HTH lysR-type" evidence="5">
    <location>
        <begin position="5"/>
        <end position="59"/>
    </location>
</feature>
<evidence type="ECO:0000256" key="3">
    <source>
        <dbReference type="ARBA" id="ARBA00023125"/>
    </source>
</evidence>
<gene>
    <name evidence="6" type="ORF">BA1DRAFT_03178</name>
</gene>
<dbReference type="InterPro" id="IPR036390">
    <property type="entry name" value="WH_DNA-bd_sf"/>
</dbReference>
<proteinExistence type="inferred from homology"/>
<accession>A0A022PII7</accession>
<evidence type="ECO:0000256" key="2">
    <source>
        <dbReference type="ARBA" id="ARBA00023015"/>
    </source>
</evidence>
<dbReference type="EMBL" id="JFGV01000051">
    <property type="protein sequence ID" value="EYU14325.1"/>
    <property type="molecule type" value="Genomic_DNA"/>
</dbReference>
<evidence type="ECO:0000313" key="6">
    <source>
        <dbReference type="EMBL" id="EYU14325.1"/>
    </source>
</evidence>
<dbReference type="RefSeq" id="WP_036780805.1">
    <property type="nucleotide sequence ID" value="NZ_CAWLTM010000064.1"/>
</dbReference>
<comment type="similarity">
    <text evidence="1">Belongs to the LysR transcriptional regulatory family.</text>
</comment>
<keyword evidence="7" id="KW-1185">Reference proteome</keyword>
<dbReference type="Proteomes" id="UP000023464">
    <property type="component" value="Unassembled WGS sequence"/>
</dbReference>
<dbReference type="GO" id="GO:0032993">
    <property type="term" value="C:protein-DNA complex"/>
    <property type="evidence" value="ECO:0007669"/>
    <property type="project" value="TreeGrafter"/>
</dbReference>
<evidence type="ECO:0000256" key="4">
    <source>
        <dbReference type="ARBA" id="ARBA00023163"/>
    </source>
</evidence>
<keyword evidence="3" id="KW-0238">DNA-binding</keyword>
<dbReference type="SUPFAM" id="SSF46785">
    <property type="entry name" value="Winged helix' DNA-binding domain"/>
    <property type="match status" value="1"/>
</dbReference>
<evidence type="ECO:0000313" key="7">
    <source>
        <dbReference type="Proteomes" id="UP000023464"/>
    </source>
</evidence>
<dbReference type="GO" id="GO:0003700">
    <property type="term" value="F:DNA-binding transcription factor activity"/>
    <property type="evidence" value="ECO:0007669"/>
    <property type="project" value="InterPro"/>
</dbReference>
<dbReference type="PATRIC" id="fig|1393736.3.peg.3253"/>
<comment type="caution">
    <text evidence="6">The sequence shown here is derived from an EMBL/GenBank/DDBJ whole genome shotgun (WGS) entry which is preliminary data.</text>
</comment>
<protein>
    <submittedName>
        <fullName evidence="6">Transcriptional regulator</fullName>
    </submittedName>
</protein>
<evidence type="ECO:0000259" key="5">
    <source>
        <dbReference type="PROSITE" id="PS50931"/>
    </source>
</evidence>
<dbReference type="GeneID" id="45654500"/>
<dbReference type="Pfam" id="PF00126">
    <property type="entry name" value="HTH_1"/>
    <property type="match status" value="1"/>
</dbReference>
<evidence type="ECO:0000256" key="1">
    <source>
        <dbReference type="ARBA" id="ARBA00009437"/>
    </source>
</evidence>
<name>A0A022PII7_9GAMM</name>
<keyword evidence="2" id="KW-0805">Transcription regulation</keyword>
<dbReference type="PANTHER" id="PTHR30346:SF0">
    <property type="entry name" value="HCA OPERON TRANSCRIPTIONAL ACTIVATOR HCAR"/>
    <property type="match status" value="1"/>
</dbReference>
<sequence>MFFSRKLEAFMAVVENGSLSKAARVMNRTTPPVAKSIKDFEATLGKRLFKREKFGMSLTKDGLELYNDLKDLYLQEKEITKKHISGSICNIVNIYYDWGKNKHLIYLYKAADRNSSQVNIFRFSYDNIEEIVDYDGNTLILSSEKILSDRFSLIRKIKGPELGICCRKELLDIAGGDVMQLLKSNTWLCDPVLYKSSFIKNLEEEVIQSGGKVNMRQMDNMGCCMNFIYSRDYIFITDSHPDELEGGDALSFVPIAKPGAANQCYIYKSKSHSSVLNRFIDSVNDMS</sequence>
<organism evidence="6 7">
    <name type="scientific">Photorhabdus aegyptia</name>
    <dbReference type="NCBI Taxonomy" id="2805098"/>
    <lineage>
        <taxon>Bacteria</taxon>
        <taxon>Pseudomonadati</taxon>
        <taxon>Pseudomonadota</taxon>
        <taxon>Gammaproteobacteria</taxon>
        <taxon>Enterobacterales</taxon>
        <taxon>Morganellaceae</taxon>
        <taxon>Photorhabdus</taxon>
    </lineage>
</organism>
<dbReference type="InterPro" id="IPR036388">
    <property type="entry name" value="WH-like_DNA-bd_sf"/>
</dbReference>
<dbReference type="PROSITE" id="PS50931">
    <property type="entry name" value="HTH_LYSR"/>
    <property type="match status" value="1"/>
</dbReference>
<dbReference type="AlphaFoldDB" id="A0A022PII7"/>
<dbReference type="PANTHER" id="PTHR30346">
    <property type="entry name" value="TRANSCRIPTIONAL DUAL REGULATOR HCAR-RELATED"/>
    <property type="match status" value="1"/>
</dbReference>
<dbReference type="InterPro" id="IPR000847">
    <property type="entry name" value="LysR_HTH_N"/>
</dbReference>
<dbReference type="GO" id="GO:0003677">
    <property type="term" value="F:DNA binding"/>
    <property type="evidence" value="ECO:0007669"/>
    <property type="project" value="UniProtKB-KW"/>
</dbReference>
<dbReference type="Gene3D" id="1.10.10.10">
    <property type="entry name" value="Winged helix-like DNA-binding domain superfamily/Winged helix DNA-binding domain"/>
    <property type="match status" value="1"/>
</dbReference>
<keyword evidence="4" id="KW-0804">Transcription</keyword>